<sequence length="59" mass="6968">HLVDIWNIIEVFRENRLNSMDLNTEFTVSHLQAILSTIFYQLNKRLPTTHQINVDQSIS</sequence>
<dbReference type="PANTHER" id="PTHR12268:SF19">
    <property type="entry name" value="DYSTROBREVIN ALPHA"/>
    <property type="match status" value="1"/>
</dbReference>
<evidence type="ECO:0000313" key="2">
    <source>
        <dbReference type="EMBL" id="KAL0156336.1"/>
    </source>
</evidence>
<name>A0ABD0N654_CIRMR</name>
<organism evidence="2 3">
    <name type="scientific">Cirrhinus mrigala</name>
    <name type="common">Mrigala</name>
    <dbReference type="NCBI Taxonomy" id="683832"/>
    <lineage>
        <taxon>Eukaryota</taxon>
        <taxon>Metazoa</taxon>
        <taxon>Chordata</taxon>
        <taxon>Craniata</taxon>
        <taxon>Vertebrata</taxon>
        <taxon>Euteleostomi</taxon>
        <taxon>Actinopterygii</taxon>
        <taxon>Neopterygii</taxon>
        <taxon>Teleostei</taxon>
        <taxon>Ostariophysi</taxon>
        <taxon>Cypriniformes</taxon>
        <taxon>Cyprinidae</taxon>
        <taxon>Labeoninae</taxon>
        <taxon>Labeonini</taxon>
        <taxon>Cirrhinus</taxon>
    </lineage>
</organism>
<feature type="non-terminal residue" evidence="2">
    <location>
        <position position="59"/>
    </location>
</feature>
<reference evidence="2 3" key="1">
    <citation type="submission" date="2024-05" db="EMBL/GenBank/DDBJ databases">
        <title>Genome sequencing and assembly of Indian major carp, Cirrhinus mrigala (Hamilton, 1822).</title>
        <authorList>
            <person name="Mohindra V."/>
            <person name="Chowdhury L.M."/>
            <person name="Lal K."/>
            <person name="Jena J.K."/>
        </authorList>
    </citation>
    <scope>NUCLEOTIDE SEQUENCE [LARGE SCALE GENOMIC DNA]</scope>
    <source>
        <strain evidence="2">CM1030</strain>
        <tissue evidence="2">Blood</tissue>
    </source>
</reference>
<dbReference type="Gene3D" id="1.10.238.10">
    <property type="entry name" value="EF-hand"/>
    <property type="match status" value="1"/>
</dbReference>
<dbReference type="Proteomes" id="UP001529510">
    <property type="component" value="Unassembled WGS sequence"/>
</dbReference>
<gene>
    <name evidence="2" type="ORF">M9458_047582</name>
</gene>
<dbReference type="PANTHER" id="PTHR12268">
    <property type="entry name" value="E3 UBIQUITIN-PROTEIN LIGASE KCMF1"/>
    <property type="match status" value="1"/>
</dbReference>
<keyword evidence="3" id="KW-1185">Reference proteome</keyword>
<dbReference type="Pfam" id="PF09068">
    <property type="entry name" value="EF-hand_2"/>
    <property type="match status" value="1"/>
</dbReference>
<evidence type="ECO:0000313" key="3">
    <source>
        <dbReference type="Proteomes" id="UP001529510"/>
    </source>
</evidence>
<feature type="non-terminal residue" evidence="2">
    <location>
        <position position="1"/>
    </location>
</feature>
<dbReference type="SUPFAM" id="SSF47473">
    <property type="entry name" value="EF-hand"/>
    <property type="match status" value="1"/>
</dbReference>
<accession>A0ABD0N654</accession>
<feature type="domain" description="EF-hand" evidence="1">
    <location>
        <begin position="1"/>
        <end position="58"/>
    </location>
</feature>
<evidence type="ECO:0000259" key="1">
    <source>
        <dbReference type="Pfam" id="PF09068"/>
    </source>
</evidence>
<proteinExistence type="predicted"/>
<dbReference type="AlphaFoldDB" id="A0ABD0N654"/>
<dbReference type="InterPro" id="IPR050774">
    <property type="entry name" value="KCMF1/Dystrophin"/>
</dbReference>
<comment type="caution">
    <text evidence="2">The sequence shown here is derived from an EMBL/GenBank/DDBJ whole genome shotgun (WGS) entry which is preliminary data.</text>
</comment>
<dbReference type="InterPro" id="IPR011992">
    <property type="entry name" value="EF-hand-dom_pair"/>
</dbReference>
<dbReference type="EMBL" id="JAMKFB020000024">
    <property type="protein sequence ID" value="KAL0156336.1"/>
    <property type="molecule type" value="Genomic_DNA"/>
</dbReference>
<protein>
    <recommendedName>
        <fullName evidence="1">EF-hand domain-containing protein</fullName>
    </recommendedName>
</protein>
<dbReference type="InterPro" id="IPR015153">
    <property type="entry name" value="EF-hand_dom_typ1"/>
</dbReference>